<dbReference type="PANTHER" id="PTHR42748">
    <property type="entry name" value="NITROGEN METABOLITE REPRESSION PROTEIN NMRA FAMILY MEMBER"/>
    <property type="match status" value="1"/>
</dbReference>
<dbReference type="AlphaFoldDB" id="A0A6A5XIJ8"/>
<dbReference type="PROSITE" id="PS00061">
    <property type="entry name" value="ADH_SHORT"/>
    <property type="match status" value="1"/>
</dbReference>
<dbReference type="RefSeq" id="XP_033380473.1">
    <property type="nucleotide sequence ID" value="XM_033524599.1"/>
</dbReference>
<dbReference type="OrthoDB" id="300709at2759"/>
<evidence type="ECO:0000256" key="1">
    <source>
        <dbReference type="ARBA" id="ARBA00006328"/>
    </source>
</evidence>
<dbReference type="PRINTS" id="PR00081">
    <property type="entry name" value="GDHRDH"/>
</dbReference>
<proteinExistence type="inferred from homology"/>
<dbReference type="GO" id="GO:0005634">
    <property type="term" value="C:nucleus"/>
    <property type="evidence" value="ECO:0007669"/>
    <property type="project" value="TreeGrafter"/>
</dbReference>
<dbReference type="Gene3D" id="3.40.50.720">
    <property type="entry name" value="NAD(P)-binding Rossmann-like Domain"/>
    <property type="match status" value="2"/>
</dbReference>
<dbReference type="EMBL" id="ML978073">
    <property type="protein sequence ID" value="KAF2012134.1"/>
    <property type="molecule type" value="Genomic_DNA"/>
</dbReference>
<keyword evidence="2" id="KW-0521">NADP</keyword>
<evidence type="ECO:0000313" key="5">
    <source>
        <dbReference type="Proteomes" id="UP000799778"/>
    </source>
</evidence>
<dbReference type="Pfam" id="PF05368">
    <property type="entry name" value="NmrA"/>
    <property type="match status" value="1"/>
</dbReference>
<dbReference type="PANTHER" id="PTHR42748:SF28">
    <property type="entry name" value="NMRA-LIKE DOMAIN-CONTAINING PROTEIN"/>
    <property type="match status" value="1"/>
</dbReference>
<dbReference type="GeneID" id="54281996"/>
<dbReference type="InterPro" id="IPR036291">
    <property type="entry name" value="NAD(P)-bd_dom_sf"/>
</dbReference>
<accession>A0A6A5XIJ8</accession>
<dbReference type="InterPro" id="IPR051164">
    <property type="entry name" value="NmrA-like_oxidored"/>
</dbReference>
<dbReference type="Proteomes" id="UP000799778">
    <property type="component" value="Unassembled WGS sequence"/>
</dbReference>
<feature type="domain" description="NmrA-like" evidence="3">
    <location>
        <begin position="302"/>
        <end position="575"/>
    </location>
</feature>
<dbReference type="SUPFAM" id="SSF51735">
    <property type="entry name" value="NAD(P)-binding Rossmann-fold domains"/>
    <property type="match status" value="2"/>
</dbReference>
<dbReference type="InterPro" id="IPR002347">
    <property type="entry name" value="SDR_fam"/>
</dbReference>
<dbReference type="InterPro" id="IPR020904">
    <property type="entry name" value="Sc_DH/Rdtase_CS"/>
</dbReference>
<evidence type="ECO:0000313" key="4">
    <source>
        <dbReference type="EMBL" id="KAF2012134.1"/>
    </source>
</evidence>
<organism evidence="4 5">
    <name type="scientific">Aaosphaeria arxii CBS 175.79</name>
    <dbReference type="NCBI Taxonomy" id="1450172"/>
    <lineage>
        <taxon>Eukaryota</taxon>
        <taxon>Fungi</taxon>
        <taxon>Dikarya</taxon>
        <taxon>Ascomycota</taxon>
        <taxon>Pezizomycotina</taxon>
        <taxon>Dothideomycetes</taxon>
        <taxon>Pleosporomycetidae</taxon>
        <taxon>Pleosporales</taxon>
        <taxon>Pleosporales incertae sedis</taxon>
        <taxon>Aaosphaeria</taxon>
    </lineage>
</organism>
<name>A0A6A5XIJ8_9PLEO</name>
<dbReference type="Pfam" id="PF00106">
    <property type="entry name" value="adh_short"/>
    <property type="match status" value="1"/>
</dbReference>
<sequence length="622" mass="68469">MGSLPQNDQKVAIVTGATSGIGHWLAVHLHGRGYRVAIVGRREKLGQPIAESLDPSGNSAIFVPCDVSSYESQSKLFQAVWKKWSRLDVLIANAGGVDNDSKYNFARRDAAIDDLPPVPNTACTDIDFKGVIYGTTLATHFMRHNPDGKGGKIIVTGSMIGIYPCATFPEYCSAKAAVHQWVKTVGPVSKIKDNITINTVMPGGIETPAMPDFSVAFLPHQMTLKSNLIKGYDLFLDDKENIKTGQTIEAAHDELIEWGHPGYKSGAFAKRTEKVYDPWFALVHGEKSELPGALLGPPVKGDKIIAVTGATGTQGGGVVNVMKKVPGWKVRAVTRNPESENAKKLAAEGIEVVQGDFDDQESLNKAFKDVSAVFAVTNWWEWLFRGKTQHEAGVIEETHGMNIARAAAGVDTLEHFIWSTTPSAKRKFPGNQLETPHMDYKANVDARIKKELPDLAAITTYLQFGYYPQNMAFFPFLKPIEYPGSGQWVQTMATKPDAVVLLSGDMTVNPGIWVRQVIASGKKAYGKYSNVALEKWTFQKMVDVWSEITGKKGVFVETTLDTWTKMWGPAGNELALQFKFGEMCDPWEENEDHISPEELGIDRNEVVGFRGVIEGLNKMGMW</sequence>
<evidence type="ECO:0000256" key="2">
    <source>
        <dbReference type="ARBA" id="ARBA00022857"/>
    </source>
</evidence>
<dbReference type="Gene3D" id="3.90.25.10">
    <property type="entry name" value="UDP-galactose 4-epimerase, domain 1"/>
    <property type="match status" value="1"/>
</dbReference>
<protein>
    <submittedName>
        <fullName evidence="4">NAD(P)-binding protein</fullName>
    </submittedName>
</protein>
<evidence type="ECO:0000259" key="3">
    <source>
        <dbReference type="Pfam" id="PF05368"/>
    </source>
</evidence>
<keyword evidence="5" id="KW-1185">Reference proteome</keyword>
<reference evidence="4" key="1">
    <citation type="journal article" date="2020" name="Stud. Mycol.">
        <title>101 Dothideomycetes genomes: a test case for predicting lifestyles and emergence of pathogens.</title>
        <authorList>
            <person name="Haridas S."/>
            <person name="Albert R."/>
            <person name="Binder M."/>
            <person name="Bloem J."/>
            <person name="Labutti K."/>
            <person name="Salamov A."/>
            <person name="Andreopoulos B."/>
            <person name="Baker S."/>
            <person name="Barry K."/>
            <person name="Bills G."/>
            <person name="Bluhm B."/>
            <person name="Cannon C."/>
            <person name="Castanera R."/>
            <person name="Culley D."/>
            <person name="Daum C."/>
            <person name="Ezra D."/>
            <person name="Gonzalez J."/>
            <person name="Henrissat B."/>
            <person name="Kuo A."/>
            <person name="Liang C."/>
            <person name="Lipzen A."/>
            <person name="Lutzoni F."/>
            <person name="Magnuson J."/>
            <person name="Mondo S."/>
            <person name="Nolan M."/>
            <person name="Ohm R."/>
            <person name="Pangilinan J."/>
            <person name="Park H.-J."/>
            <person name="Ramirez L."/>
            <person name="Alfaro M."/>
            <person name="Sun H."/>
            <person name="Tritt A."/>
            <person name="Yoshinaga Y."/>
            <person name="Zwiers L.-H."/>
            <person name="Turgeon B."/>
            <person name="Goodwin S."/>
            <person name="Spatafora J."/>
            <person name="Crous P."/>
            <person name="Grigoriev I."/>
        </authorList>
    </citation>
    <scope>NUCLEOTIDE SEQUENCE</scope>
    <source>
        <strain evidence="4">CBS 175.79</strain>
    </source>
</reference>
<comment type="similarity">
    <text evidence="1">Belongs to the NmrA-type oxidoreductase family.</text>
</comment>
<dbReference type="InterPro" id="IPR008030">
    <property type="entry name" value="NmrA-like"/>
</dbReference>
<gene>
    <name evidence="4" type="ORF">BU24DRAFT_375630</name>
</gene>